<feature type="region of interest" description="Disordered" evidence="1">
    <location>
        <begin position="461"/>
        <end position="483"/>
    </location>
</feature>
<feature type="compositionally biased region" description="Basic residues" evidence="1">
    <location>
        <begin position="86"/>
        <end position="108"/>
    </location>
</feature>
<feature type="region of interest" description="Disordered" evidence="1">
    <location>
        <begin position="2222"/>
        <end position="2241"/>
    </location>
</feature>
<dbReference type="WBParaSite" id="Pan_g11332.t1">
    <property type="protein sequence ID" value="Pan_g11332.t1"/>
    <property type="gene ID" value="Pan_g11332"/>
</dbReference>
<evidence type="ECO:0000256" key="1">
    <source>
        <dbReference type="SAM" id="MobiDB-lite"/>
    </source>
</evidence>
<feature type="region of interest" description="Disordered" evidence="1">
    <location>
        <begin position="1878"/>
        <end position="1941"/>
    </location>
</feature>
<feature type="compositionally biased region" description="Polar residues" evidence="1">
    <location>
        <begin position="877"/>
        <end position="893"/>
    </location>
</feature>
<feature type="compositionally biased region" description="Low complexity" evidence="1">
    <location>
        <begin position="9"/>
        <end position="25"/>
    </location>
</feature>
<dbReference type="Proteomes" id="UP000492821">
    <property type="component" value="Unassembled WGS sequence"/>
</dbReference>
<feature type="compositionally biased region" description="Polar residues" evidence="1">
    <location>
        <begin position="129"/>
        <end position="150"/>
    </location>
</feature>
<feature type="compositionally biased region" description="Acidic residues" evidence="1">
    <location>
        <begin position="2222"/>
        <end position="2231"/>
    </location>
</feature>
<feature type="compositionally biased region" description="Basic and acidic residues" evidence="1">
    <location>
        <begin position="43"/>
        <end position="55"/>
    </location>
</feature>
<evidence type="ECO:0000313" key="2">
    <source>
        <dbReference type="Proteomes" id="UP000492821"/>
    </source>
</evidence>
<feature type="region of interest" description="Disordered" evidence="1">
    <location>
        <begin position="821"/>
        <end position="862"/>
    </location>
</feature>
<feature type="compositionally biased region" description="Basic and acidic residues" evidence="1">
    <location>
        <begin position="115"/>
        <end position="128"/>
    </location>
</feature>
<organism evidence="2 3">
    <name type="scientific">Panagrellus redivivus</name>
    <name type="common">Microworm</name>
    <dbReference type="NCBI Taxonomy" id="6233"/>
    <lineage>
        <taxon>Eukaryota</taxon>
        <taxon>Metazoa</taxon>
        <taxon>Ecdysozoa</taxon>
        <taxon>Nematoda</taxon>
        <taxon>Chromadorea</taxon>
        <taxon>Rhabditida</taxon>
        <taxon>Tylenchina</taxon>
        <taxon>Panagrolaimomorpha</taxon>
        <taxon>Panagrolaimoidea</taxon>
        <taxon>Panagrolaimidae</taxon>
        <taxon>Panagrellus</taxon>
    </lineage>
</organism>
<feature type="region of interest" description="Disordered" evidence="1">
    <location>
        <begin position="877"/>
        <end position="980"/>
    </location>
</feature>
<name>A0A7E4ZQG7_PANRE</name>
<keyword evidence="2" id="KW-1185">Reference proteome</keyword>
<sequence length="2582" mass="290897">MTKPKRGRPSSSASAKPSASANSSPGDSPTSRPQRSRRIPARYNDDAEAPQRSRDTSFTSVRSSRSNSTVGRKVEPTPTPSPAPARKVRTQKPKAAPKPRQKSARKTRALNAKSSDSEPDPKRLRQDSESAVTTSKGPLTTAVNVHSNSDSDPDRASDGEHAPSNRGYDASDDESAKSLTNEPADSEFTLLETAPAEPEKPANEESKQRGSDSEPTPKRQRLESEEPSASKATANSKPAYDSDGDSCPGVRCGWSDRDYESFDEEDLKRIKDGIYYFDPLPPGFVPDIARFASSAIAAASPQADDIGSEMIVDPEVTNDVVPTVDMEVSPDKTQEPSTNVLSEPQDESLKITAAEEGHVETHQQSLTEPLTSTNDSEPAPKRQRLEDEAPSSSKATSNGKPAYDGDSDSSSCPGVRCGYSDRDYESFDEEDLKRIKDGIYHFDPLPPGFVPDCARSASNTIAAASPQAPAKSGNVSDSDSSSCPGVRCGWSDRDYESFDEEDLKRIKDGIYHFDPLPPGFIPDCARSTNIAVSAPSPQAAEVTPEPCSSGEDDVVYLGTNPIPDGVCVFDKPSKKIDPINIEWTPVQVAPAAPSEPIYPPKKDYTYSPSKMNVAAPRFKQAVASKTAGPSNHYVPYGHEDDSSEIDDSIPTSSTARPVKKSKKRVVKYEEDYIYNPADFGPDVPKSSTARAAKTFQNRLLFGDGYLSDHFDDDVPTTSAQRRARSDMRPFQSKARSFEFDPDVPCSSTTMRPAEKFDYYGSYENGTDFYSNGFDDNIPATSAERPARSDMRPCSSTTMRNAKTFDYHGSYENGNDFYSNGFDDNIPTTSAERPAKSDIRPFQSKARSFEFGPDVPCSSTTMRPAKTFDYHGSYENGNDSYSNGLDDNLPTTSAERPAKADTNSAPTKEDLSEVDSGSPSSSIARPAKPSSREVPEEEDDNYLVYENEAYAPLDSERPPELVPPVPPPKRGKGRPSKAQLAAEELYQEQLAEYEAAKKARRGFSPVVLPTKPYVKPKKGQKGDKQKRRAYSRRVAKFVENSDYDEDSDNSEEENGRGGGSGAYLAGVGTFTAPKGPEKKIQRFITTADAAVYPMASPRIHNGPMTLMDYLNRATFLRIAAHDRKIYEQMIRAHAIAQLDEHMDKHQAVALNREGIRERVDKIEVDSSGVCDACDRSGRLVQSAFNDPALRETRPHMLITTDTQDVHGAKVTIRNPLFAKGVARYPDLRLNSYNMEKLTTVIFPPHKRRIPHDPFAVHTCAEYYGTFEGSKRKIITPASTRYIRPLIVCRTIYSKDNMIYQSMFLQQRIDQRKYRPWFTTDRDRPYRRTSSVPPHADASHVSTSRPMGAMRIRVSRSVSPLRKFHPGSSKAKACAIKCGYTFDGEVFTTAKGKVLGLNDGYNDERPPPHAKQVDKEKNRRFFYAMPQQDAGFCAFFNFSGTEQAILMPARPAGYHAINGFRFKRCDAKFLGTQAIRVFEFTVIEDTVFEYLTRMRYGNLNHTFSELRPVSKFGAVMPIRSLYNYLRLQRKEPKPLVWRKVQSSNPRDPAALAHLPSKRPPVPSVPEKVVKRRVPVKVPFSLHDVLKFIGMYSVKVQSPNPKFAVMSAYEKVERGKTARTLLDLMKHSNGCLGVFAENNTEWSKLVRYFDLICRDKTGKFSVKEHDILHTRVQHVPQKNSTTKMMCVRVERPITLFEQVAVNNAVLKFWRLFNTIRQSDSDSTEFDTTPDSDYDWDYSSTIYSLADPIFVYPDTFLFSEYRDVIIFDFREKDISNVIPHSKYLKDKIELHKKKALAIPAVIQDVTKKKSKYKKNYRRWDESSEEEVEAAPVPVPAVRPRPRPALRVIAPPPVSVVTPVPVPTPVPAPASVVAEKESVFDDTEYMDYDNPDIDDYDPLAAYSPCPVQNENVPPPANLAHLDNPWSKQDEDASSSDPDEGSGLVYEWDDPDDFGLMFDTLLDSITTKAQLERLPGADLDPPLPEPTWNHHGYRPCDCKRDVDDLFPCDLHPNGVEPKKLTKECLLDMPSVTVKALPAAPKAVSKSTQTEKPLSKLRNKLYDIRSIERRYLRHRIKRRRHQDMKTAVIRGLIKKIKASEHASLLQNVNIERLYMPWNFKVKRQKKKKQIKPSLKLVQLSSDQRYITLHVPKPKAVKPKKPLSRQERQRIHEEYLDKLREKRERDKNWVPQTLAFYKSYSKQQKQQRRQAVVDVVLNLVNTVCRELGEPDEQQPDEFMEQSPVSMPSDGDVMEVDDLPIAALPKSNQPVDAIQDVEVVLAAAPRHAEAKSTITVAMRQSVAADVVVREVESFEVVPSSESLPTPVHSTDSETEVVAFETVSPAVPKKSRKQRHREAMQKLFDNLLHQLRLLPKQKKIEKPKTVVVPKRFMANVRAFLGDLEAPWKDFIAAKMTEMRNFIHQRHNFGKETFLKTEKYCRLRPCDTNQTEDSLIELDSYMNYNTFEFWKSIRVVRDKLNHGRNASTVAKLARCAEVETQLVELELNRSKKTKTMKRSQSCDPLFIRYARDNCRPRRQNEQWSWDSPGNFKGIEHCMERDWNITRKNFRIRRSMSQERMPAIVSKCFFECFV</sequence>
<evidence type="ECO:0000313" key="3">
    <source>
        <dbReference type="WBParaSite" id="Pan_g11332.t1"/>
    </source>
</evidence>
<protein>
    <submittedName>
        <fullName evidence="3">SANT domain-containing protein</fullName>
    </submittedName>
</protein>
<feature type="compositionally biased region" description="Basic and acidic residues" evidence="1">
    <location>
        <begin position="197"/>
        <end position="224"/>
    </location>
</feature>
<feature type="compositionally biased region" description="Acidic residues" evidence="1">
    <location>
        <begin position="1878"/>
        <end position="1892"/>
    </location>
</feature>
<feature type="compositionally biased region" description="Basic and acidic residues" evidence="1">
    <location>
        <begin position="347"/>
        <end position="361"/>
    </location>
</feature>
<reference evidence="2" key="1">
    <citation type="journal article" date="2013" name="Genetics">
        <title>The draft genome and transcriptome of Panagrellus redivivus are shaped by the harsh demands of a free-living lifestyle.</title>
        <authorList>
            <person name="Srinivasan J."/>
            <person name="Dillman A.R."/>
            <person name="Macchietto M.G."/>
            <person name="Heikkinen L."/>
            <person name="Lakso M."/>
            <person name="Fracchia K.M."/>
            <person name="Antoshechkin I."/>
            <person name="Mortazavi A."/>
            <person name="Wong G."/>
            <person name="Sternberg P.W."/>
        </authorList>
    </citation>
    <scope>NUCLEOTIDE SEQUENCE [LARGE SCALE GENOMIC DNA]</scope>
    <source>
        <strain evidence="2">MT8872</strain>
    </source>
</reference>
<feature type="compositionally biased region" description="Low complexity" evidence="1">
    <location>
        <begin position="56"/>
        <end position="69"/>
    </location>
</feature>
<feature type="compositionally biased region" description="Basic and acidic residues" evidence="1">
    <location>
        <begin position="152"/>
        <end position="163"/>
    </location>
</feature>
<feature type="region of interest" description="Disordered" evidence="1">
    <location>
        <begin position="1006"/>
        <end position="1061"/>
    </location>
</feature>
<feature type="compositionally biased region" description="Basic and acidic residues" evidence="1">
    <location>
        <begin position="378"/>
        <end position="387"/>
    </location>
</feature>
<reference evidence="3" key="2">
    <citation type="submission" date="2020-10" db="UniProtKB">
        <authorList>
            <consortium name="WormBaseParasite"/>
        </authorList>
    </citation>
    <scope>IDENTIFICATION</scope>
</reference>
<feature type="region of interest" description="Disordered" evidence="1">
    <location>
        <begin position="327"/>
        <end position="423"/>
    </location>
</feature>
<feature type="compositionally biased region" description="Polar residues" evidence="1">
    <location>
        <begin position="390"/>
        <end position="399"/>
    </location>
</feature>
<feature type="compositionally biased region" description="Basic residues" evidence="1">
    <location>
        <begin position="1013"/>
        <end position="1034"/>
    </location>
</feature>
<feature type="compositionally biased region" description="Polar residues" evidence="1">
    <location>
        <begin position="362"/>
        <end position="376"/>
    </location>
</feature>
<feature type="compositionally biased region" description="Acidic residues" evidence="1">
    <location>
        <begin position="1040"/>
        <end position="1051"/>
    </location>
</feature>
<feature type="region of interest" description="Disordered" evidence="1">
    <location>
        <begin position="1323"/>
        <end position="1342"/>
    </location>
</feature>
<proteinExistence type="predicted"/>
<feature type="region of interest" description="Disordered" evidence="1">
    <location>
        <begin position="1"/>
        <end position="258"/>
    </location>
</feature>
<accession>A0A7E4ZQG7</accession>